<name>A0ABV8UX61_9BACL</name>
<keyword evidence="3" id="KW-1185">Reference proteome</keyword>
<gene>
    <name evidence="2" type="ORF">ACFO0S_08160</name>
</gene>
<feature type="transmembrane region" description="Helical" evidence="1">
    <location>
        <begin position="92"/>
        <end position="113"/>
    </location>
</feature>
<keyword evidence="1" id="KW-0812">Transmembrane</keyword>
<evidence type="ECO:0000313" key="2">
    <source>
        <dbReference type="EMBL" id="MFC4355018.1"/>
    </source>
</evidence>
<sequence length="128" mass="14395">MLNRKLEAAVLTLPIGYFIVPFFFPDWLQSYFIIGAIVTMYAAPYLFFMGLPVSWWIQKRTNHILIALGLHGMAGAIGGALAGWIFNEVPNSLLFIVIGLVYSLIYFGVDWLLGSTRFYKREVNGGNV</sequence>
<dbReference type="Proteomes" id="UP001595733">
    <property type="component" value="Unassembled WGS sequence"/>
</dbReference>
<evidence type="ECO:0008006" key="4">
    <source>
        <dbReference type="Google" id="ProtNLM"/>
    </source>
</evidence>
<keyword evidence="1" id="KW-0472">Membrane</keyword>
<dbReference type="EMBL" id="JBHSEF010000021">
    <property type="protein sequence ID" value="MFC4355018.1"/>
    <property type="molecule type" value="Genomic_DNA"/>
</dbReference>
<evidence type="ECO:0000256" key="1">
    <source>
        <dbReference type="SAM" id="Phobius"/>
    </source>
</evidence>
<accession>A0ABV8UX61</accession>
<reference evidence="3" key="1">
    <citation type="journal article" date="2019" name="Int. J. Syst. Evol. Microbiol.">
        <title>The Global Catalogue of Microorganisms (GCM) 10K type strain sequencing project: providing services to taxonomists for standard genome sequencing and annotation.</title>
        <authorList>
            <consortium name="The Broad Institute Genomics Platform"/>
            <consortium name="The Broad Institute Genome Sequencing Center for Infectious Disease"/>
            <person name="Wu L."/>
            <person name="Ma J."/>
        </authorList>
    </citation>
    <scope>NUCLEOTIDE SEQUENCE [LARGE SCALE GENOMIC DNA]</scope>
    <source>
        <strain evidence="3">CCUG 50353</strain>
    </source>
</reference>
<organism evidence="2 3">
    <name type="scientific">Chryseomicrobium palamuruense</name>
    <dbReference type="NCBI Taxonomy" id="682973"/>
    <lineage>
        <taxon>Bacteria</taxon>
        <taxon>Bacillati</taxon>
        <taxon>Bacillota</taxon>
        <taxon>Bacilli</taxon>
        <taxon>Bacillales</taxon>
        <taxon>Caryophanaceae</taxon>
        <taxon>Chryseomicrobium</taxon>
    </lineage>
</organism>
<protein>
    <recommendedName>
        <fullName evidence="4">MFS transporter</fullName>
    </recommendedName>
</protein>
<feature type="transmembrane region" description="Helical" evidence="1">
    <location>
        <begin position="7"/>
        <end position="24"/>
    </location>
</feature>
<proteinExistence type="predicted"/>
<feature type="transmembrane region" description="Helical" evidence="1">
    <location>
        <begin position="30"/>
        <end position="57"/>
    </location>
</feature>
<keyword evidence="1" id="KW-1133">Transmembrane helix</keyword>
<feature type="transmembrane region" description="Helical" evidence="1">
    <location>
        <begin position="64"/>
        <end position="86"/>
    </location>
</feature>
<evidence type="ECO:0000313" key="3">
    <source>
        <dbReference type="Proteomes" id="UP001595733"/>
    </source>
</evidence>
<comment type="caution">
    <text evidence="2">The sequence shown here is derived from an EMBL/GenBank/DDBJ whole genome shotgun (WGS) entry which is preliminary data.</text>
</comment>
<dbReference type="RefSeq" id="WP_378141327.1">
    <property type="nucleotide sequence ID" value="NZ_JBHSEF010000021.1"/>
</dbReference>